<dbReference type="GO" id="GO:0000105">
    <property type="term" value="P:L-histidine biosynthetic process"/>
    <property type="evidence" value="ECO:0007669"/>
    <property type="project" value="UniProtKB-UniPathway"/>
</dbReference>
<comment type="catalytic activity">
    <reaction evidence="16">
        <text>L-glutamine + H2O = L-glutamate + NH4(+)</text>
        <dbReference type="Rhea" id="RHEA:15889"/>
        <dbReference type="ChEBI" id="CHEBI:15377"/>
        <dbReference type="ChEBI" id="CHEBI:28938"/>
        <dbReference type="ChEBI" id="CHEBI:29985"/>
        <dbReference type="ChEBI" id="CHEBI:58359"/>
        <dbReference type="EC" id="3.5.1.2"/>
    </reaction>
</comment>
<accession>A0A2N4YTA7</accession>
<dbReference type="EC" id="3.5.1.2" evidence="4"/>
<comment type="function">
    <text evidence="11">IGPS catalyzes the conversion of PRFAR and glutamine to IGP, AICAR and glutamate. The HisH subunit catalyzes the hydrolysis of glutamine to glutamate and ammonia as part of the synthesis of IGP and AICAR. The resulting ammonia molecule is channeled to the active site of HisF.</text>
</comment>
<keyword evidence="9" id="KW-0368">Histidine biosynthesis</keyword>
<comment type="pathway">
    <text evidence="1">Amino-acid biosynthesis; L-histidine biosynthesis; L-histidine from 5-phospho-alpha-D-ribose 1-diphosphate: step 5/9.</text>
</comment>
<comment type="subunit">
    <text evidence="2">Heterodimer of HisH and HisF.</text>
</comment>
<dbReference type="SUPFAM" id="SSF52317">
    <property type="entry name" value="Class I glutamine amidotransferase-like"/>
    <property type="match status" value="1"/>
</dbReference>
<evidence type="ECO:0000256" key="10">
    <source>
        <dbReference type="ARBA" id="ARBA00023239"/>
    </source>
</evidence>
<reference evidence="18 19" key="1">
    <citation type="submission" date="2017-11" db="EMBL/GenBank/DDBJ databases">
        <authorList>
            <person name="Han C.G."/>
        </authorList>
    </citation>
    <scope>NUCLEOTIDE SEQUENCE [LARGE SCALE GENOMIC DNA]</scope>
    <source>
        <strain evidence="18 19">A8</strain>
    </source>
</reference>
<dbReference type="Pfam" id="PF00117">
    <property type="entry name" value="GATase"/>
    <property type="match status" value="1"/>
</dbReference>
<evidence type="ECO:0000256" key="5">
    <source>
        <dbReference type="ARBA" id="ARBA00016320"/>
    </source>
</evidence>
<gene>
    <name evidence="18" type="primary">hisH</name>
    <name evidence="18" type="ORF">CWN47_29065</name>
</gene>
<keyword evidence="18" id="KW-0328">Glycosyltransferase</keyword>
<dbReference type="PANTHER" id="PTHR42701">
    <property type="entry name" value="IMIDAZOLE GLYCEROL PHOSPHATE SYNTHASE SUBUNIT HISH"/>
    <property type="match status" value="1"/>
</dbReference>
<evidence type="ECO:0000313" key="19">
    <source>
        <dbReference type="Proteomes" id="UP000234412"/>
    </source>
</evidence>
<evidence type="ECO:0000256" key="7">
    <source>
        <dbReference type="ARBA" id="ARBA00022801"/>
    </source>
</evidence>
<keyword evidence="7" id="KW-0378">Hydrolase</keyword>
<keyword evidence="18" id="KW-0808">Transferase</keyword>
<evidence type="ECO:0000256" key="8">
    <source>
        <dbReference type="ARBA" id="ARBA00022962"/>
    </source>
</evidence>
<evidence type="ECO:0000313" key="18">
    <source>
        <dbReference type="EMBL" id="PLM90797.1"/>
    </source>
</evidence>
<evidence type="ECO:0000256" key="13">
    <source>
        <dbReference type="ARBA" id="ARBA00031411"/>
    </source>
</evidence>
<dbReference type="GO" id="GO:0004359">
    <property type="term" value="F:glutaminase activity"/>
    <property type="evidence" value="ECO:0007669"/>
    <property type="project" value="UniProtKB-EC"/>
</dbReference>
<evidence type="ECO:0000256" key="6">
    <source>
        <dbReference type="ARBA" id="ARBA00022605"/>
    </source>
</evidence>
<comment type="caution">
    <text evidence="18">The sequence shown here is derived from an EMBL/GenBank/DDBJ whole genome shotgun (WGS) entry which is preliminary data.</text>
</comment>
<dbReference type="PROSITE" id="PS51273">
    <property type="entry name" value="GATASE_TYPE_1"/>
    <property type="match status" value="1"/>
</dbReference>
<evidence type="ECO:0000256" key="12">
    <source>
        <dbReference type="ARBA" id="ARBA00030129"/>
    </source>
</evidence>
<dbReference type="GO" id="GO:0000107">
    <property type="term" value="F:imidazoleglycerol-phosphate synthase activity"/>
    <property type="evidence" value="ECO:0007669"/>
    <property type="project" value="RHEA"/>
</dbReference>
<evidence type="ECO:0000256" key="16">
    <source>
        <dbReference type="ARBA" id="ARBA00049534"/>
    </source>
</evidence>
<comment type="catalytic activity">
    <reaction evidence="15">
        <text>5-[(5-phospho-1-deoxy-D-ribulos-1-ylimino)methylamino]-1-(5-phospho-beta-D-ribosyl)imidazole-4-carboxamide + L-glutamine = D-erythro-1-(imidazol-4-yl)glycerol 3-phosphate + 5-amino-1-(5-phospho-beta-D-ribosyl)imidazole-4-carboxamide + L-glutamate + H(+)</text>
        <dbReference type="Rhea" id="RHEA:24793"/>
        <dbReference type="ChEBI" id="CHEBI:15378"/>
        <dbReference type="ChEBI" id="CHEBI:29985"/>
        <dbReference type="ChEBI" id="CHEBI:58278"/>
        <dbReference type="ChEBI" id="CHEBI:58359"/>
        <dbReference type="ChEBI" id="CHEBI:58475"/>
        <dbReference type="ChEBI" id="CHEBI:58525"/>
        <dbReference type="EC" id="4.3.2.10"/>
    </reaction>
</comment>
<feature type="non-terminal residue" evidence="18">
    <location>
        <position position="1"/>
    </location>
</feature>
<keyword evidence="10" id="KW-0456">Lyase</keyword>
<dbReference type="InterPro" id="IPR010139">
    <property type="entry name" value="Imidazole-glycPsynth_HisH"/>
</dbReference>
<dbReference type="Proteomes" id="UP000234412">
    <property type="component" value="Unassembled WGS sequence"/>
</dbReference>
<evidence type="ECO:0000256" key="2">
    <source>
        <dbReference type="ARBA" id="ARBA00011152"/>
    </source>
</evidence>
<dbReference type="InterPro" id="IPR029062">
    <property type="entry name" value="Class_I_gatase-like"/>
</dbReference>
<dbReference type="AlphaFoldDB" id="A0A2N4YTA7"/>
<evidence type="ECO:0000256" key="11">
    <source>
        <dbReference type="ARBA" id="ARBA00025299"/>
    </source>
</evidence>
<dbReference type="InterPro" id="IPR017926">
    <property type="entry name" value="GATASE"/>
</dbReference>
<evidence type="ECO:0000256" key="15">
    <source>
        <dbReference type="ARBA" id="ARBA00047838"/>
    </source>
</evidence>
<feature type="domain" description="Glutamine amidotransferase" evidence="17">
    <location>
        <begin position="3"/>
        <end position="43"/>
    </location>
</feature>
<proteinExistence type="predicted"/>
<sequence length="45" mass="5001">YTIAQCNYGEAFTAAVQKDNFFGVQFHPERSGSAGAQLLKNFLEM</sequence>
<dbReference type="PANTHER" id="PTHR42701:SF1">
    <property type="entry name" value="IMIDAZOLE GLYCEROL PHOSPHATE SYNTHASE SUBUNIT HISH"/>
    <property type="match status" value="1"/>
</dbReference>
<keyword evidence="8" id="KW-0315">Glutamine amidotransferase</keyword>
<protein>
    <recommendedName>
        <fullName evidence="5">Imidazole glycerol phosphate synthase subunit HisH</fullName>
        <ecNumber evidence="4">3.5.1.2</ecNumber>
        <ecNumber evidence="3">4.3.2.10</ecNumber>
    </recommendedName>
    <alternativeName>
        <fullName evidence="12">IGP synthase glutaminase subunit</fullName>
    </alternativeName>
    <alternativeName>
        <fullName evidence="13">IGP synthase subunit HisH</fullName>
    </alternativeName>
    <alternativeName>
        <fullName evidence="14">ImGP synthase subunit HisH</fullName>
    </alternativeName>
</protein>
<evidence type="ECO:0000256" key="4">
    <source>
        <dbReference type="ARBA" id="ARBA00012918"/>
    </source>
</evidence>
<evidence type="ECO:0000256" key="3">
    <source>
        <dbReference type="ARBA" id="ARBA00012809"/>
    </source>
</evidence>
<dbReference type="GO" id="GO:0016829">
    <property type="term" value="F:lyase activity"/>
    <property type="evidence" value="ECO:0007669"/>
    <property type="project" value="UniProtKB-KW"/>
</dbReference>
<evidence type="ECO:0000259" key="17">
    <source>
        <dbReference type="Pfam" id="PF00117"/>
    </source>
</evidence>
<name>A0A2N4YTA7_KLEVA</name>
<dbReference type="UniPathway" id="UPA00031">
    <property type="reaction ID" value="UER00010"/>
</dbReference>
<dbReference type="EC" id="4.3.2.10" evidence="3"/>
<reference evidence="18 19" key="2">
    <citation type="submission" date="2018-01" db="EMBL/GenBank/DDBJ databases">
        <title>Genomic study of Klebsiella pneumoniae.</title>
        <authorList>
            <person name="Yang Y."/>
            <person name="Bicalho R."/>
        </authorList>
    </citation>
    <scope>NUCLEOTIDE SEQUENCE [LARGE SCALE GENOMIC DNA]</scope>
    <source>
        <strain evidence="18 19">A8</strain>
    </source>
</reference>
<dbReference type="Gene3D" id="3.40.50.880">
    <property type="match status" value="1"/>
</dbReference>
<organism evidence="18 19">
    <name type="scientific">Klebsiella variicola</name>
    <dbReference type="NCBI Taxonomy" id="244366"/>
    <lineage>
        <taxon>Bacteria</taxon>
        <taxon>Pseudomonadati</taxon>
        <taxon>Pseudomonadota</taxon>
        <taxon>Gammaproteobacteria</taxon>
        <taxon>Enterobacterales</taxon>
        <taxon>Enterobacteriaceae</taxon>
        <taxon>Klebsiella/Raoultella group</taxon>
        <taxon>Klebsiella</taxon>
        <taxon>Klebsiella pneumoniae complex</taxon>
    </lineage>
</organism>
<evidence type="ECO:0000256" key="9">
    <source>
        <dbReference type="ARBA" id="ARBA00023102"/>
    </source>
</evidence>
<evidence type="ECO:0000256" key="14">
    <source>
        <dbReference type="ARBA" id="ARBA00032399"/>
    </source>
</evidence>
<dbReference type="EMBL" id="PIDP01001516">
    <property type="protein sequence ID" value="PLM90797.1"/>
    <property type="molecule type" value="Genomic_DNA"/>
</dbReference>
<evidence type="ECO:0000256" key="1">
    <source>
        <dbReference type="ARBA" id="ARBA00005091"/>
    </source>
</evidence>
<keyword evidence="6" id="KW-0028">Amino-acid biosynthesis</keyword>